<feature type="transmembrane region" description="Helical" evidence="7">
    <location>
        <begin position="79"/>
        <end position="99"/>
    </location>
</feature>
<evidence type="ECO:0000256" key="4">
    <source>
        <dbReference type="ARBA" id="ARBA00022989"/>
    </source>
</evidence>
<comment type="caution">
    <text evidence="9">The sequence shown here is derived from an EMBL/GenBank/DDBJ whole genome shotgun (WGS) entry which is preliminary data.</text>
</comment>
<dbReference type="PANTHER" id="PTHR21016:SF7">
    <property type="entry name" value="TM2 DOMAIN-CONTAINING PROTEIN 3"/>
    <property type="match status" value="1"/>
</dbReference>
<sequence>MSVFSDSYIAANASNFPAESIPALRQRLEGLDESQTSYVLATELKNPTTALIFSILLGGFGADRFYIGQIGLGVAKLCLSWLTFGIWGLVDWFLIMGAAKRANLERINMALMAASYSRQ</sequence>
<proteinExistence type="predicted"/>
<evidence type="ECO:0000256" key="3">
    <source>
        <dbReference type="ARBA" id="ARBA00022729"/>
    </source>
</evidence>
<keyword evidence="3" id="KW-0732">Signal</keyword>
<keyword evidence="2 7" id="KW-0812">Transmembrane</keyword>
<evidence type="ECO:0000256" key="7">
    <source>
        <dbReference type="SAM" id="Phobius"/>
    </source>
</evidence>
<evidence type="ECO:0000256" key="5">
    <source>
        <dbReference type="ARBA" id="ARBA00023136"/>
    </source>
</evidence>
<feature type="domain" description="TM2" evidence="8">
    <location>
        <begin position="45"/>
        <end position="93"/>
    </location>
</feature>
<evidence type="ECO:0000313" key="9">
    <source>
        <dbReference type="EMBL" id="TFU31156.1"/>
    </source>
</evidence>
<keyword evidence="5 7" id="KW-0472">Membrane</keyword>
<keyword evidence="4 7" id="KW-1133">Transmembrane helix</keyword>
<gene>
    <name evidence="9" type="ORF">E4U01_03490</name>
</gene>
<dbReference type="InterPro" id="IPR050932">
    <property type="entry name" value="TM2D1-3-like"/>
</dbReference>
<dbReference type="EMBL" id="SPQA01000008">
    <property type="protein sequence ID" value="TFU31156.1"/>
    <property type="molecule type" value="Genomic_DNA"/>
</dbReference>
<evidence type="ECO:0000256" key="2">
    <source>
        <dbReference type="ARBA" id="ARBA00022692"/>
    </source>
</evidence>
<evidence type="ECO:0000259" key="8">
    <source>
        <dbReference type="Pfam" id="PF05154"/>
    </source>
</evidence>
<dbReference type="Pfam" id="PF05154">
    <property type="entry name" value="TM2"/>
    <property type="match status" value="1"/>
</dbReference>
<dbReference type="GO" id="GO:0016020">
    <property type="term" value="C:membrane"/>
    <property type="evidence" value="ECO:0007669"/>
    <property type="project" value="UniProtKB-SubCell"/>
</dbReference>
<reference evidence="9 10" key="1">
    <citation type="submission" date="2019-03" db="EMBL/GenBank/DDBJ databases">
        <title>Diversity of the mouse oral microbiome.</title>
        <authorList>
            <person name="Joseph S."/>
            <person name="Aduse-Opoku J."/>
            <person name="Curtis M."/>
            <person name="Wade W."/>
            <person name="Hashim A."/>
        </authorList>
    </citation>
    <scope>NUCLEOTIDE SEQUENCE [LARGE SCALE GENOMIC DNA]</scope>
    <source>
        <strain evidence="9 10">HT4</strain>
    </source>
</reference>
<comment type="subcellular location">
    <subcellularLocation>
        <location evidence="1">Membrane</location>
        <topology evidence="1">Multi-pass membrane protein</topology>
    </subcellularLocation>
</comment>
<organism evidence="9 10">
    <name type="scientific">Streptococcus acidominimus</name>
    <dbReference type="NCBI Taxonomy" id="1326"/>
    <lineage>
        <taxon>Bacteria</taxon>
        <taxon>Bacillati</taxon>
        <taxon>Bacillota</taxon>
        <taxon>Bacilli</taxon>
        <taxon>Lactobacillales</taxon>
        <taxon>Streptococcaceae</taxon>
        <taxon>Streptococcus</taxon>
    </lineage>
</organism>
<evidence type="ECO:0000256" key="1">
    <source>
        <dbReference type="ARBA" id="ARBA00004141"/>
    </source>
</evidence>
<protein>
    <submittedName>
        <fullName evidence="9">TM2 domain-containing protein</fullName>
    </submittedName>
</protein>
<dbReference type="PANTHER" id="PTHR21016">
    <property type="entry name" value="BETA-AMYLOID BINDING PROTEIN-RELATED"/>
    <property type="match status" value="1"/>
</dbReference>
<dbReference type="Proteomes" id="UP000297747">
    <property type="component" value="Unassembled WGS sequence"/>
</dbReference>
<evidence type="ECO:0000313" key="10">
    <source>
        <dbReference type="Proteomes" id="UP000297747"/>
    </source>
</evidence>
<name>A0A4Y9FQ75_STRAI</name>
<evidence type="ECO:0000256" key="6">
    <source>
        <dbReference type="ARBA" id="ARBA00023180"/>
    </source>
</evidence>
<dbReference type="InterPro" id="IPR007829">
    <property type="entry name" value="TM2"/>
</dbReference>
<accession>A0A4Y9FQ75</accession>
<keyword evidence="6" id="KW-0325">Glycoprotein</keyword>
<dbReference type="RefSeq" id="WP_135052572.1">
    <property type="nucleotide sequence ID" value="NZ_CAKOCW010000003.1"/>
</dbReference>
<feature type="transmembrane region" description="Helical" evidence="7">
    <location>
        <begin position="50"/>
        <end position="67"/>
    </location>
</feature>
<dbReference type="AlphaFoldDB" id="A0A4Y9FQ75"/>